<gene>
    <name evidence="1" type="ORF">TWF718_002558</name>
</gene>
<evidence type="ECO:0000313" key="1">
    <source>
        <dbReference type="EMBL" id="KAK6332020.1"/>
    </source>
</evidence>
<proteinExistence type="predicted"/>
<sequence>MSHHPTIPSPSPLCEHKFKMFVNPPLSRTRAAGMSARPERPPVRAAALGLTSKQQRNDVGECREATCSHNLTGLLTPWRHSALITLALAKYQVIGQSGYQIVGQLTPQAQEATRARRIGHMDLA</sequence>
<comment type="caution">
    <text evidence="1">The sequence shown here is derived from an EMBL/GenBank/DDBJ whole genome shotgun (WGS) entry which is preliminary data.</text>
</comment>
<accession>A0AAN8MKA3</accession>
<evidence type="ECO:0000313" key="2">
    <source>
        <dbReference type="Proteomes" id="UP001313282"/>
    </source>
</evidence>
<organism evidence="1 2">
    <name type="scientific">Orbilia javanica</name>
    <dbReference type="NCBI Taxonomy" id="47235"/>
    <lineage>
        <taxon>Eukaryota</taxon>
        <taxon>Fungi</taxon>
        <taxon>Dikarya</taxon>
        <taxon>Ascomycota</taxon>
        <taxon>Pezizomycotina</taxon>
        <taxon>Orbiliomycetes</taxon>
        <taxon>Orbiliales</taxon>
        <taxon>Orbiliaceae</taxon>
        <taxon>Orbilia</taxon>
    </lineage>
</organism>
<keyword evidence="2" id="KW-1185">Reference proteome</keyword>
<protein>
    <submittedName>
        <fullName evidence="1">Uncharacterized protein</fullName>
    </submittedName>
</protein>
<dbReference type="Proteomes" id="UP001313282">
    <property type="component" value="Unassembled WGS sequence"/>
</dbReference>
<dbReference type="EMBL" id="JAVHNR010000010">
    <property type="protein sequence ID" value="KAK6332020.1"/>
    <property type="molecule type" value="Genomic_DNA"/>
</dbReference>
<dbReference type="AlphaFoldDB" id="A0AAN8MKA3"/>
<name>A0AAN8MKA3_9PEZI</name>
<reference evidence="1 2" key="1">
    <citation type="submission" date="2019-10" db="EMBL/GenBank/DDBJ databases">
        <authorList>
            <person name="Palmer J.M."/>
        </authorList>
    </citation>
    <scope>NUCLEOTIDE SEQUENCE [LARGE SCALE GENOMIC DNA]</scope>
    <source>
        <strain evidence="1 2">TWF718</strain>
    </source>
</reference>